<dbReference type="SMART" id="SM00382">
    <property type="entry name" value="AAA"/>
    <property type="match status" value="1"/>
</dbReference>
<dbReference type="FunFam" id="3.40.50.300:FF:000032">
    <property type="entry name" value="Export ABC transporter ATP-binding protein"/>
    <property type="match status" value="1"/>
</dbReference>
<dbReference type="EMBL" id="VHLG01000010">
    <property type="protein sequence ID" value="TPW29148.1"/>
    <property type="molecule type" value="Genomic_DNA"/>
</dbReference>
<dbReference type="GO" id="GO:0016887">
    <property type="term" value="F:ATP hydrolysis activity"/>
    <property type="evidence" value="ECO:0007669"/>
    <property type="project" value="InterPro"/>
</dbReference>
<organism evidence="8 9">
    <name type="scientific">Martelella alba</name>
    <dbReference type="NCBI Taxonomy" id="2590451"/>
    <lineage>
        <taxon>Bacteria</taxon>
        <taxon>Pseudomonadati</taxon>
        <taxon>Pseudomonadota</taxon>
        <taxon>Alphaproteobacteria</taxon>
        <taxon>Hyphomicrobiales</taxon>
        <taxon>Aurantimonadaceae</taxon>
        <taxon>Martelella</taxon>
    </lineage>
</organism>
<reference evidence="8 9" key="1">
    <citation type="submission" date="2019-06" db="EMBL/GenBank/DDBJ databases">
        <authorList>
            <person name="Li M."/>
        </authorList>
    </citation>
    <scope>NUCLEOTIDE SEQUENCE [LARGE SCALE GENOMIC DNA]</scope>
    <source>
        <strain evidence="8 9">BGMRC2036</strain>
    </source>
</reference>
<keyword evidence="9" id="KW-1185">Reference proteome</keyword>
<comment type="caution">
    <text evidence="8">The sequence shown here is derived from an EMBL/GenBank/DDBJ whole genome shotgun (WGS) entry which is preliminary data.</text>
</comment>
<keyword evidence="4 8" id="KW-0067">ATP-binding</keyword>
<dbReference type="SUPFAM" id="SSF52540">
    <property type="entry name" value="P-loop containing nucleoside triphosphate hydrolases"/>
    <property type="match status" value="1"/>
</dbReference>
<keyword evidence="1" id="KW-0813">Transport</keyword>
<evidence type="ECO:0000256" key="6">
    <source>
        <dbReference type="ARBA" id="ARBA00038388"/>
    </source>
</evidence>
<dbReference type="GO" id="GO:0005886">
    <property type="term" value="C:plasma membrane"/>
    <property type="evidence" value="ECO:0007669"/>
    <property type="project" value="TreeGrafter"/>
</dbReference>
<dbReference type="InterPro" id="IPR017871">
    <property type="entry name" value="ABC_transporter-like_CS"/>
</dbReference>
<dbReference type="Proteomes" id="UP000318801">
    <property type="component" value="Unassembled WGS sequence"/>
</dbReference>
<dbReference type="RefSeq" id="WP_141149823.1">
    <property type="nucleotide sequence ID" value="NZ_VHLG01000010.1"/>
</dbReference>
<name>A0A506U6L5_9HYPH</name>
<keyword evidence="3" id="KW-0547">Nucleotide-binding</keyword>
<gene>
    <name evidence="8" type="ORF">FJU08_14955</name>
</gene>
<dbReference type="AlphaFoldDB" id="A0A506U6L5"/>
<dbReference type="OrthoDB" id="9787227at2"/>
<feature type="domain" description="ABC transporter" evidence="7">
    <location>
        <begin position="6"/>
        <end position="227"/>
    </location>
</feature>
<dbReference type="Pfam" id="PF00005">
    <property type="entry name" value="ABC_tran"/>
    <property type="match status" value="1"/>
</dbReference>
<dbReference type="InterPro" id="IPR015854">
    <property type="entry name" value="ABC_transpr_LolD-like"/>
</dbReference>
<evidence type="ECO:0000259" key="7">
    <source>
        <dbReference type="PROSITE" id="PS50893"/>
    </source>
</evidence>
<keyword evidence="2" id="KW-0997">Cell inner membrane</keyword>
<keyword evidence="5" id="KW-1278">Translocase</keyword>
<dbReference type="InterPro" id="IPR027417">
    <property type="entry name" value="P-loop_NTPase"/>
</dbReference>
<dbReference type="InterPro" id="IPR003593">
    <property type="entry name" value="AAA+_ATPase"/>
</dbReference>
<sequence length="227" mass="24519">MSQMLLDVRAVAKTVRSSSQTIEILKGVNLSLRPGERLCVIGASGSGKSSLLEILGTLSTPDAGQVLLRGQDVNAIDDRARTRLRRETIGFVFQGFNLIDHISAAENVALPLRYIGVSRKDALLRAGDALEQVGLADRLRLQASRLSGGEKQRVAIARALVTKPRLILSDEPTGNLDEVTGRQILDLLMENVGEGCGLVMVTHNLDHARHFDSVVKLARGQCHAVSL</sequence>
<dbReference type="PROSITE" id="PS00211">
    <property type="entry name" value="ABC_TRANSPORTER_1"/>
    <property type="match status" value="1"/>
</dbReference>
<evidence type="ECO:0000313" key="9">
    <source>
        <dbReference type="Proteomes" id="UP000318801"/>
    </source>
</evidence>
<dbReference type="GO" id="GO:0005524">
    <property type="term" value="F:ATP binding"/>
    <property type="evidence" value="ECO:0007669"/>
    <property type="project" value="UniProtKB-KW"/>
</dbReference>
<dbReference type="PROSITE" id="PS50893">
    <property type="entry name" value="ABC_TRANSPORTER_2"/>
    <property type="match status" value="1"/>
</dbReference>
<keyword evidence="2" id="KW-1003">Cell membrane</keyword>
<dbReference type="PANTHER" id="PTHR24220">
    <property type="entry name" value="IMPORT ATP-BINDING PROTEIN"/>
    <property type="match status" value="1"/>
</dbReference>
<evidence type="ECO:0000256" key="5">
    <source>
        <dbReference type="ARBA" id="ARBA00022967"/>
    </source>
</evidence>
<dbReference type="Gene3D" id="3.40.50.300">
    <property type="entry name" value="P-loop containing nucleotide triphosphate hydrolases"/>
    <property type="match status" value="1"/>
</dbReference>
<evidence type="ECO:0000256" key="4">
    <source>
        <dbReference type="ARBA" id="ARBA00022840"/>
    </source>
</evidence>
<accession>A0A506U6L5</accession>
<dbReference type="CDD" id="cd03255">
    <property type="entry name" value="ABC_MJ0796_LolCDE_FtsE"/>
    <property type="match status" value="1"/>
</dbReference>
<keyword evidence="2" id="KW-0472">Membrane</keyword>
<comment type="similarity">
    <text evidence="6">Belongs to the ABC transporter superfamily. Macrolide exporter (TC 3.A.1.122) family.</text>
</comment>
<dbReference type="InterPro" id="IPR003439">
    <property type="entry name" value="ABC_transporter-like_ATP-bd"/>
</dbReference>
<evidence type="ECO:0000313" key="8">
    <source>
        <dbReference type="EMBL" id="TPW29148.1"/>
    </source>
</evidence>
<protein>
    <submittedName>
        <fullName evidence="8">ABC transporter ATP-binding protein</fullName>
    </submittedName>
</protein>
<evidence type="ECO:0000256" key="1">
    <source>
        <dbReference type="ARBA" id="ARBA00022448"/>
    </source>
</evidence>
<dbReference type="GO" id="GO:0022857">
    <property type="term" value="F:transmembrane transporter activity"/>
    <property type="evidence" value="ECO:0007669"/>
    <property type="project" value="UniProtKB-ARBA"/>
</dbReference>
<evidence type="ECO:0000256" key="3">
    <source>
        <dbReference type="ARBA" id="ARBA00022741"/>
    </source>
</evidence>
<evidence type="ECO:0000256" key="2">
    <source>
        <dbReference type="ARBA" id="ARBA00022519"/>
    </source>
</evidence>
<proteinExistence type="inferred from homology"/>
<dbReference type="InterPro" id="IPR017911">
    <property type="entry name" value="MacB-like_ATP-bd"/>
</dbReference>
<dbReference type="GO" id="GO:0098796">
    <property type="term" value="C:membrane protein complex"/>
    <property type="evidence" value="ECO:0007669"/>
    <property type="project" value="UniProtKB-ARBA"/>
</dbReference>